<comment type="caution">
    <text evidence="1">The sequence shown here is derived from an EMBL/GenBank/DDBJ whole genome shotgun (WGS) entry which is preliminary data.</text>
</comment>
<evidence type="ECO:0000313" key="1">
    <source>
        <dbReference type="EMBL" id="MDU0356198.1"/>
    </source>
</evidence>
<dbReference type="RefSeq" id="WP_316027701.1">
    <property type="nucleotide sequence ID" value="NZ_JAWDIO010000002.1"/>
</dbReference>
<keyword evidence="2" id="KW-1185">Reference proteome</keyword>
<sequence length="43" mass="4814">MIEIPLAQSPEAFDVVAAWHPRYNNNALQKWVLSTLQATDGMS</sequence>
<reference evidence="1 2" key="1">
    <citation type="submission" date="2023-10" db="EMBL/GenBank/DDBJ databases">
        <title>Glaciecola aquimarina strain GGW-M5 nov., isolated from a coastal seawater.</title>
        <authorList>
            <person name="Bayburt H."/>
            <person name="Kim J.M."/>
            <person name="Choi B.J."/>
            <person name="Jeon C.O."/>
        </authorList>
    </citation>
    <scope>NUCLEOTIDE SEQUENCE [LARGE SCALE GENOMIC DNA]</scope>
    <source>
        <strain evidence="1 2">KCTC 32108</strain>
    </source>
</reference>
<name>A0ABU3T1W6_9ALTE</name>
<evidence type="ECO:0008006" key="3">
    <source>
        <dbReference type="Google" id="ProtNLM"/>
    </source>
</evidence>
<protein>
    <recommendedName>
        <fullName evidence="3">LysR family transcriptional regulator</fullName>
    </recommendedName>
</protein>
<gene>
    <name evidence="1" type="ORF">RS130_22010</name>
</gene>
<accession>A0ABU3T1W6</accession>
<dbReference type="EMBL" id="JAWDIO010000002">
    <property type="protein sequence ID" value="MDU0356198.1"/>
    <property type="molecule type" value="Genomic_DNA"/>
</dbReference>
<organism evidence="1 2">
    <name type="scientific">Paraglaciecola aquimarina</name>
    <dbReference type="NCBI Taxonomy" id="1235557"/>
    <lineage>
        <taxon>Bacteria</taxon>
        <taxon>Pseudomonadati</taxon>
        <taxon>Pseudomonadota</taxon>
        <taxon>Gammaproteobacteria</taxon>
        <taxon>Alteromonadales</taxon>
        <taxon>Alteromonadaceae</taxon>
        <taxon>Paraglaciecola</taxon>
    </lineage>
</organism>
<proteinExistence type="predicted"/>
<evidence type="ECO:0000313" key="2">
    <source>
        <dbReference type="Proteomes" id="UP001247805"/>
    </source>
</evidence>
<dbReference type="Proteomes" id="UP001247805">
    <property type="component" value="Unassembled WGS sequence"/>
</dbReference>